<organism evidence="1 2">
    <name type="scientific">Pocillopora meandrina</name>
    <dbReference type="NCBI Taxonomy" id="46732"/>
    <lineage>
        <taxon>Eukaryota</taxon>
        <taxon>Metazoa</taxon>
        <taxon>Cnidaria</taxon>
        <taxon>Anthozoa</taxon>
        <taxon>Hexacorallia</taxon>
        <taxon>Scleractinia</taxon>
        <taxon>Astrocoeniina</taxon>
        <taxon>Pocilloporidae</taxon>
        <taxon>Pocillopora</taxon>
    </lineage>
</organism>
<name>A0AAU9Y549_9CNID</name>
<comment type="caution">
    <text evidence="1">The sequence shown here is derived from an EMBL/GenBank/DDBJ whole genome shotgun (WGS) entry which is preliminary data.</text>
</comment>
<sequence length="94" mass="10311">MVEPPDNTVLAYKSLRISTSHFMMELYERGLEHGLWCTESFVANGDNLAIRKLVALLQAGAGGSSLHFLFEIQSNITELLFDVTHNLALGCGGE</sequence>
<proteinExistence type="predicted"/>
<keyword evidence="2" id="KW-1185">Reference proteome</keyword>
<protein>
    <submittedName>
        <fullName evidence="1">Uncharacterized protein</fullName>
    </submittedName>
</protein>
<dbReference type="EMBL" id="CALNXJ010000217">
    <property type="protein sequence ID" value="CAH3169690.1"/>
    <property type="molecule type" value="Genomic_DNA"/>
</dbReference>
<evidence type="ECO:0000313" key="2">
    <source>
        <dbReference type="Proteomes" id="UP001159428"/>
    </source>
</evidence>
<evidence type="ECO:0000313" key="1">
    <source>
        <dbReference type="EMBL" id="CAH3169690.1"/>
    </source>
</evidence>
<reference evidence="1 2" key="1">
    <citation type="submission" date="2022-05" db="EMBL/GenBank/DDBJ databases">
        <authorList>
            <consortium name="Genoscope - CEA"/>
            <person name="William W."/>
        </authorList>
    </citation>
    <scope>NUCLEOTIDE SEQUENCE [LARGE SCALE GENOMIC DNA]</scope>
</reference>
<dbReference type="Proteomes" id="UP001159428">
    <property type="component" value="Unassembled WGS sequence"/>
</dbReference>
<gene>
    <name evidence="1" type="ORF">PMEA_00012456</name>
</gene>
<dbReference type="AlphaFoldDB" id="A0AAU9Y549"/>
<accession>A0AAU9Y549</accession>